<dbReference type="Proteomes" id="UP000663832">
    <property type="component" value="Unassembled WGS sequence"/>
</dbReference>
<evidence type="ECO:0000313" key="9">
    <source>
        <dbReference type="Proteomes" id="UP000663877"/>
    </source>
</evidence>
<reference evidence="7" key="1">
    <citation type="submission" date="2021-02" db="EMBL/GenBank/DDBJ databases">
        <authorList>
            <person name="Nowell W R."/>
        </authorList>
    </citation>
    <scope>NUCLEOTIDE SEQUENCE</scope>
</reference>
<dbReference type="Pfam" id="PF21274">
    <property type="entry name" value="Rng_hyd_C"/>
    <property type="match status" value="1"/>
</dbReference>
<dbReference type="Gene3D" id="3.50.50.60">
    <property type="entry name" value="FAD/NAD(P)-binding domain"/>
    <property type="match status" value="1"/>
</dbReference>
<gene>
    <name evidence="7" type="ORF">BJG266_LOCUS18613</name>
    <name evidence="5" type="ORF">QVE165_LOCUS13866</name>
    <name evidence="6" type="ORF">QVE165_LOCUS15539</name>
</gene>
<comment type="cofactor">
    <cofactor evidence="1">
        <name>FAD</name>
        <dbReference type="ChEBI" id="CHEBI:57692"/>
    </cofactor>
</comment>
<dbReference type="PRINTS" id="PR00420">
    <property type="entry name" value="RNGMNOXGNASE"/>
</dbReference>
<dbReference type="EMBL" id="CAJNOI010000096">
    <property type="protein sequence ID" value="CAF1050977.1"/>
    <property type="molecule type" value="Genomic_DNA"/>
</dbReference>
<dbReference type="InterPro" id="IPR050641">
    <property type="entry name" value="RIFMO-like"/>
</dbReference>
<proteinExistence type="predicted"/>
<evidence type="ECO:0000313" key="5">
    <source>
        <dbReference type="EMBL" id="CAF0981099.1"/>
    </source>
</evidence>
<dbReference type="GO" id="GO:0071949">
    <property type="term" value="F:FAD binding"/>
    <property type="evidence" value="ECO:0007669"/>
    <property type="project" value="InterPro"/>
</dbReference>
<dbReference type="InterPro" id="IPR036188">
    <property type="entry name" value="FAD/NAD-bd_sf"/>
</dbReference>
<dbReference type="PANTHER" id="PTHR43004">
    <property type="entry name" value="TRK SYSTEM POTASSIUM UPTAKE PROTEIN"/>
    <property type="match status" value="1"/>
</dbReference>
<dbReference type="Proteomes" id="UP000663877">
    <property type="component" value="Unassembled WGS sequence"/>
</dbReference>
<evidence type="ECO:0000256" key="3">
    <source>
        <dbReference type="ARBA" id="ARBA00022827"/>
    </source>
</evidence>
<evidence type="ECO:0000313" key="8">
    <source>
        <dbReference type="Proteomes" id="UP000663832"/>
    </source>
</evidence>
<keyword evidence="2" id="KW-0285">Flavoprotein</keyword>
<dbReference type="GO" id="GO:0016709">
    <property type="term" value="F:oxidoreductase activity, acting on paired donors, with incorporation or reduction of molecular oxygen, NAD(P)H as one donor, and incorporation of one atom of oxygen"/>
    <property type="evidence" value="ECO:0007669"/>
    <property type="project" value="UniProtKB-ARBA"/>
</dbReference>
<evidence type="ECO:0000313" key="7">
    <source>
        <dbReference type="EMBL" id="CAF1050977.1"/>
    </source>
</evidence>
<accession>A0A814KHP3</accession>
<evidence type="ECO:0000256" key="1">
    <source>
        <dbReference type="ARBA" id="ARBA00001974"/>
    </source>
</evidence>
<evidence type="ECO:0000313" key="6">
    <source>
        <dbReference type="EMBL" id="CAF1012384.1"/>
    </source>
</evidence>
<keyword evidence="8" id="KW-1185">Reference proteome</keyword>
<dbReference type="EMBL" id="CAJNOM010000072">
    <property type="protein sequence ID" value="CAF0981099.1"/>
    <property type="molecule type" value="Genomic_DNA"/>
</dbReference>
<organism evidence="7 9">
    <name type="scientific">Adineta steineri</name>
    <dbReference type="NCBI Taxonomy" id="433720"/>
    <lineage>
        <taxon>Eukaryota</taxon>
        <taxon>Metazoa</taxon>
        <taxon>Spiralia</taxon>
        <taxon>Gnathifera</taxon>
        <taxon>Rotifera</taxon>
        <taxon>Eurotatoria</taxon>
        <taxon>Bdelloidea</taxon>
        <taxon>Adinetida</taxon>
        <taxon>Adinetidae</taxon>
        <taxon>Adineta</taxon>
    </lineage>
</organism>
<dbReference type="EMBL" id="CAJNOM010000085">
    <property type="protein sequence ID" value="CAF1012384.1"/>
    <property type="molecule type" value="Genomic_DNA"/>
</dbReference>
<dbReference type="AlphaFoldDB" id="A0A814KHP3"/>
<keyword evidence="3" id="KW-0274">FAD</keyword>
<dbReference type="Gene3D" id="3.40.30.120">
    <property type="match status" value="1"/>
</dbReference>
<sequence length="558" mass="61555">MLTTVANVRRVALCGTKITWSFHKRTQTGVSSIETHPKSVLVVGGGLVGLSTALFLASRDVPTVLVERHAGSSLHPRAIGYTPRTLELFRAVGLESRIPQAPANFRLRRAKAESLSGKWFEEIPYTPPTKQTQQTQPVEYSPCRGAAIAQDRLEPILREKAIELGADVRFNTEHIRFEQDANGVVAWLRERNGKEYTLRAAYMVAADGHRSPIRTALGISRSGRGHIRSVRSVLFRADLEEYLRAGVTQFEIKQPDFEAFLTTYGDGRWVLIFSDDKERDEKSLRTMISKAIGRSDLEIEILTTGHWEITALVADSFASGRIFLAGDAAHTLPPSRGGYGANTGIDDAHNLAWKLSSVLSGTSTEKLLDTYDAERRPVAQLRHQQIFVRMDYKADANDTAKDVPIIDEQAIEFGQLYRSSAVLGAGEKLPPALRPDQWAGQPGTRAPHVWVSKDGKRLSTLDLLQSSWVVLAEDERWCTAAAKTSEQLDIKIKCFQIGTDVIPADLEAFRTAFGMGTTGACLIRPDGYIAWRSTDIPTSPLHALTDALKLVSSAKILA</sequence>
<comment type="caution">
    <text evidence="7">The sequence shown here is derived from an EMBL/GenBank/DDBJ whole genome shotgun (WGS) entry which is preliminary data.</text>
</comment>
<dbReference type="PANTHER" id="PTHR43004:SF19">
    <property type="entry name" value="BINDING MONOOXYGENASE, PUTATIVE (JCVI)-RELATED"/>
    <property type="match status" value="1"/>
</dbReference>
<name>A0A814KHP3_9BILA</name>
<protein>
    <recommendedName>
        <fullName evidence="4">FAD-binding domain-containing protein</fullName>
    </recommendedName>
</protein>
<evidence type="ECO:0000256" key="2">
    <source>
        <dbReference type="ARBA" id="ARBA00022630"/>
    </source>
</evidence>
<dbReference type="InterPro" id="IPR002938">
    <property type="entry name" value="FAD-bd"/>
</dbReference>
<feature type="domain" description="FAD-binding" evidence="4">
    <location>
        <begin position="39"/>
        <end position="380"/>
    </location>
</feature>
<dbReference type="Gene3D" id="3.30.9.10">
    <property type="entry name" value="D-Amino Acid Oxidase, subunit A, domain 2"/>
    <property type="match status" value="1"/>
</dbReference>
<evidence type="ECO:0000259" key="4">
    <source>
        <dbReference type="Pfam" id="PF01494"/>
    </source>
</evidence>
<dbReference type="SUPFAM" id="SSF51905">
    <property type="entry name" value="FAD/NAD(P)-binding domain"/>
    <property type="match status" value="1"/>
</dbReference>
<dbReference type="Pfam" id="PF01494">
    <property type="entry name" value="FAD_binding_3"/>
    <property type="match status" value="1"/>
</dbReference>
<dbReference type="OrthoDB" id="30615at2759"/>